<proteinExistence type="inferred from homology"/>
<dbReference type="FunFam" id="3.30.160.60:FF:002254">
    <property type="entry name" value="Zinc finger protein 540"/>
    <property type="match status" value="1"/>
</dbReference>
<evidence type="ECO:0000256" key="3">
    <source>
        <dbReference type="ARBA" id="ARBA00006991"/>
    </source>
</evidence>
<dbReference type="Pfam" id="PF00096">
    <property type="entry name" value="zf-C2H2"/>
    <property type="match status" value="12"/>
</dbReference>
<dbReference type="EMBL" id="AAQR03080165">
    <property type="status" value="NOT_ANNOTATED_CDS"/>
    <property type="molecule type" value="Genomic_DNA"/>
</dbReference>
<feature type="domain" description="C2H2-type" evidence="13">
    <location>
        <begin position="534"/>
        <end position="561"/>
    </location>
</feature>
<dbReference type="InParanoid" id="H0XY24"/>
<dbReference type="GO" id="GO:0005634">
    <property type="term" value="C:nucleus"/>
    <property type="evidence" value="ECO:0007669"/>
    <property type="project" value="UniProtKB-SubCell"/>
</dbReference>
<evidence type="ECO:0000256" key="1">
    <source>
        <dbReference type="ARBA" id="ARBA00003767"/>
    </source>
</evidence>
<dbReference type="GO" id="GO:0008270">
    <property type="term" value="F:zinc ion binding"/>
    <property type="evidence" value="ECO:0007669"/>
    <property type="project" value="UniProtKB-KW"/>
</dbReference>
<keyword evidence="9" id="KW-0238">DNA-binding</keyword>
<keyword evidence="8" id="KW-0805">Transcription regulation</keyword>
<feature type="domain" description="C2H2-type" evidence="13">
    <location>
        <begin position="450"/>
        <end position="477"/>
    </location>
</feature>
<feature type="domain" description="C2H2-type" evidence="13">
    <location>
        <begin position="618"/>
        <end position="645"/>
    </location>
</feature>
<dbReference type="SMART" id="SM00349">
    <property type="entry name" value="KRAB"/>
    <property type="match status" value="1"/>
</dbReference>
<dbReference type="FunFam" id="3.30.160.60:FF:001014">
    <property type="entry name" value="Zinc finger protein 597"/>
    <property type="match status" value="1"/>
</dbReference>
<keyword evidence="4" id="KW-0479">Metal-binding</keyword>
<dbReference type="Pfam" id="PF01352">
    <property type="entry name" value="KRAB"/>
    <property type="match status" value="1"/>
</dbReference>
<keyword evidence="5" id="KW-0677">Repeat</keyword>
<comment type="function">
    <text evidence="1">May be involved in transcriptional regulation.</text>
</comment>
<comment type="similarity">
    <text evidence="3">Belongs to the krueppel C2H2-type zinc-finger protein family.</text>
</comment>
<evidence type="ECO:0000256" key="10">
    <source>
        <dbReference type="ARBA" id="ARBA00023163"/>
    </source>
</evidence>
<evidence type="ECO:0000256" key="7">
    <source>
        <dbReference type="ARBA" id="ARBA00022833"/>
    </source>
</evidence>
<dbReference type="SUPFAM" id="SSF109640">
    <property type="entry name" value="KRAB domain (Kruppel-associated box)"/>
    <property type="match status" value="1"/>
</dbReference>
<evidence type="ECO:0000256" key="6">
    <source>
        <dbReference type="ARBA" id="ARBA00022771"/>
    </source>
</evidence>
<feature type="domain" description="C2H2-type" evidence="13">
    <location>
        <begin position="422"/>
        <end position="449"/>
    </location>
</feature>
<evidence type="ECO:0000256" key="5">
    <source>
        <dbReference type="ARBA" id="ARBA00022737"/>
    </source>
</evidence>
<feature type="domain" description="C2H2-type" evidence="13">
    <location>
        <begin position="394"/>
        <end position="421"/>
    </location>
</feature>
<keyword evidence="11" id="KW-0539">Nucleus</keyword>
<dbReference type="FunFam" id="3.30.160.60:FF:002090">
    <property type="entry name" value="Zinc finger protein 473"/>
    <property type="match status" value="1"/>
</dbReference>
<dbReference type="Gene3D" id="3.30.160.60">
    <property type="entry name" value="Classic Zinc Finger"/>
    <property type="match status" value="13"/>
</dbReference>
<dbReference type="CDD" id="cd07765">
    <property type="entry name" value="KRAB_A-box"/>
    <property type="match status" value="1"/>
</dbReference>
<dbReference type="InterPro" id="IPR013087">
    <property type="entry name" value="Znf_C2H2_type"/>
</dbReference>
<dbReference type="HOGENOM" id="CLU_002678_0_12_1"/>
<feature type="domain" description="C2H2-type" evidence="13">
    <location>
        <begin position="702"/>
        <end position="728"/>
    </location>
</feature>
<dbReference type="SMART" id="SM00355">
    <property type="entry name" value="ZnF_C2H2"/>
    <property type="match status" value="13"/>
</dbReference>
<dbReference type="InterPro" id="IPR001909">
    <property type="entry name" value="KRAB"/>
</dbReference>
<dbReference type="InterPro" id="IPR036236">
    <property type="entry name" value="Znf_C2H2_sf"/>
</dbReference>
<evidence type="ECO:0000256" key="9">
    <source>
        <dbReference type="ARBA" id="ARBA00023125"/>
    </source>
</evidence>
<feature type="domain" description="C2H2-type" evidence="13">
    <location>
        <begin position="310"/>
        <end position="337"/>
    </location>
</feature>
<sequence length="728" mass="84539">PMQVFQGSVSFKDVAVNFTEEEWKELNPAQRVLYRDVMLENYRNLVSLVGFPFSKPNIISQLEQVVNPQRQTEEEELPRSSCCPSGDVWRLDEFKEDICQMYLSSTYYFIISKLLSSASLTLLVFSFHFPTLYVYKVANSQVKIPLKILLNLAWCPLHSGFMAPAIYTETSQLKAYVLFVLCIIRPKKYLQDPQLTKSHFTTIKSISERQREIEKESNQGIDMERDTKVDARTSSLKEAWRYENYSEIKQRTQKRLWKEATGTCEKRTSIAYNILVCSQTLLCNQLTLKRRDLSCMMLRHQKESRDEKVLQCNECGNIFSDYSVFIEHCIVHTGEKNSECNQCEKTTFGHGIHYTEHPKTNTGQKSYEDRKVYNWNSRLTRHQKSIHSGKEKPYECSECRKAFSNYSALTAHQRIHTGEKPYECKECGKAFSHNSSRIQHQRIHTGEKPYECNECGKAFNHNSSLIQHQRIHTGEKPYECNECGKAFTQITHFVQHQRVHTGEKPYECDTCGKAFSRNSACIEHQFIHTGQKPYECTECGKAFSHNSSLIVHQLIHTGEKPYKCKECGKVFSQSSHLYQHRRTHTGEKPYTCNDCGKAFRDRSVLIRHHRVHTGEKPYQCKKCGKAFRQSSTLLKHMKLHTGEKPYTCKYCGKTFRQSSSLTQHQRVHTGEKPFECQECGKAFSRSAHVSQHQRIHTGEKPCECSKCGKTFRYSSALVRHQRLHTEES</sequence>
<evidence type="ECO:0000313" key="15">
    <source>
        <dbReference type="Ensembl" id="ENSOGAP00000021017.1"/>
    </source>
</evidence>
<feature type="domain" description="KRAB" evidence="14">
    <location>
        <begin position="9"/>
        <end position="81"/>
    </location>
</feature>
<dbReference type="FunFam" id="3.30.160.60:FF:002402">
    <property type="entry name" value="Zinc finger protein 347"/>
    <property type="match status" value="1"/>
</dbReference>
<feature type="domain" description="C2H2-type" evidence="13">
    <location>
        <begin position="646"/>
        <end position="673"/>
    </location>
</feature>
<evidence type="ECO:0000256" key="11">
    <source>
        <dbReference type="ARBA" id="ARBA00023242"/>
    </source>
</evidence>
<feature type="domain" description="C2H2-type" evidence="13">
    <location>
        <begin position="506"/>
        <end position="533"/>
    </location>
</feature>
<evidence type="ECO:0000256" key="4">
    <source>
        <dbReference type="ARBA" id="ARBA00022723"/>
    </source>
</evidence>
<dbReference type="PROSITE" id="PS00028">
    <property type="entry name" value="ZINC_FINGER_C2H2_1"/>
    <property type="match status" value="13"/>
</dbReference>
<protein>
    <submittedName>
        <fullName evidence="15">Uncharacterized protein</fullName>
    </submittedName>
</protein>
<evidence type="ECO:0000256" key="2">
    <source>
        <dbReference type="ARBA" id="ARBA00004123"/>
    </source>
</evidence>
<organism evidence="15 16">
    <name type="scientific">Otolemur garnettii</name>
    <name type="common">Small-eared galago</name>
    <name type="synonym">Garnett's greater bushbaby</name>
    <dbReference type="NCBI Taxonomy" id="30611"/>
    <lineage>
        <taxon>Eukaryota</taxon>
        <taxon>Metazoa</taxon>
        <taxon>Chordata</taxon>
        <taxon>Craniata</taxon>
        <taxon>Vertebrata</taxon>
        <taxon>Euteleostomi</taxon>
        <taxon>Mammalia</taxon>
        <taxon>Eutheria</taxon>
        <taxon>Euarchontoglires</taxon>
        <taxon>Primates</taxon>
        <taxon>Strepsirrhini</taxon>
        <taxon>Lorisiformes</taxon>
        <taxon>Galagidae</taxon>
        <taxon>Otolemur</taxon>
    </lineage>
</organism>
<feature type="domain" description="C2H2-type" evidence="13">
    <location>
        <begin position="590"/>
        <end position="617"/>
    </location>
</feature>
<dbReference type="EMBL" id="AAQR03080166">
    <property type="status" value="NOT_ANNOTATED_CDS"/>
    <property type="molecule type" value="Genomic_DNA"/>
</dbReference>
<accession>H0XY24</accession>
<reference evidence="15" key="3">
    <citation type="submission" date="2025-09" db="UniProtKB">
        <authorList>
            <consortium name="Ensembl"/>
        </authorList>
    </citation>
    <scope>IDENTIFICATION</scope>
</reference>
<dbReference type="FunFam" id="3.30.160.60:FF:000478">
    <property type="entry name" value="Zinc finger protein 133"/>
    <property type="match status" value="1"/>
</dbReference>
<dbReference type="GeneTree" id="ENSGT00940000167712"/>
<dbReference type="FunFam" id="3.30.160.60:FF:002004">
    <property type="entry name" value="Zinc finger protein 473"/>
    <property type="match status" value="1"/>
</dbReference>
<comment type="subcellular location">
    <subcellularLocation>
        <location evidence="2">Nucleus</location>
    </subcellularLocation>
</comment>
<name>H0XY24_OTOGA</name>
<dbReference type="InterPro" id="IPR036051">
    <property type="entry name" value="KRAB_dom_sf"/>
</dbReference>
<evidence type="ECO:0000259" key="13">
    <source>
        <dbReference type="PROSITE" id="PS50157"/>
    </source>
</evidence>
<feature type="domain" description="C2H2-type" evidence="13">
    <location>
        <begin position="562"/>
        <end position="589"/>
    </location>
</feature>
<dbReference type="FunFam" id="3.30.160.60:FF:000737">
    <property type="entry name" value="Zinc finger protein 565"/>
    <property type="match status" value="4"/>
</dbReference>
<evidence type="ECO:0000256" key="12">
    <source>
        <dbReference type="PROSITE-ProRule" id="PRU00042"/>
    </source>
</evidence>
<dbReference type="AlphaFoldDB" id="H0XY24"/>
<feature type="domain" description="C2H2-type" evidence="13">
    <location>
        <begin position="674"/>
        <end position="701"/>
    </location>
</feature>
<dbReference type="Gene3D" id="6.10.140.140">
    <property type="match status" value="1"/>
</dbReference>
<dbReference type="PANTHER" id="PTHR24381:SF390">
    <property type="entry name" value="ZINC FINGER PROTEIN 37 HOMOLOG"/>
    <property type="match status" value="1"/>
</dbReference>
<dbReference type="GO" id="GO:0000981">
    <property type="term" value="F:DNA-binding transcription factor activity, RNA polymerase II-specific"/>
    <property type="evidence" value="ECO:0007669"/>
    <property type="project" value="TreeGrafter"/>
</dbReference>
<dbReference type="eggNOG" id="KOG1721">
    <property type="taxonomic scope" value="Eukaryota"/>
</dbReference>
<dbReference type="GO" id="GO:0000977">
    <property type="term" value="F:RNA polymerase II transcription regulatory region sequence-specific DNA binding"/>
    <property type="evidence" value="ECO:0007669"/>
    <property type="project" value="TreeGrafter"/>
</dbReference>
<dbReference type="Ensembl" id="ENSOGAT00000031656.1">
    <property type="protein sequence ID" value="ENSOGAP00000021017.1"/>
    <property type="gene ID" value="ENSOGAG00000027945.1"/>
</dbReference>
<dbReference type="FunFam" id="3.30.160.60:FF:000380">
    <property type="entry name" value="zinc finger protein 2 isoform X2"/>
    <property type="match status" value="1"/>
</dbReference>
<dbReference type="PROSITE" id="PS50805">
    <property type="entry name" value="KRAB"/>
    <property type="match status" value="1"/>
</dbReference>
<reference evidence="15" key="2">
    <citation type="submission" date="2025-08" db="UniProtKB">
        <authorList>
            <consortium name="Ensembl"/>
        </authorList>
    </citation>
    <scope>IDENTIFICATION</scope>
</reference>
<keyword evidence="16" id="KW-1185">Reference proteome</keyword>
<keyword evidence="10" id="KW-0804">Transcription</keyword>
<dbReference type="OMA" id="ALQCNEC"/>
<evidence type="ECO:0000259" key="14">
    <source>
        <dbReference type="PROSITE" id="PS50805"/>
    </source>
</evidence>
<evidence type="ECO:0000313" key="16">
    <source>
        <dbReference type="Proteomes" id="UP000005225"/>
    </source>
</evidence>
<dbReference type="SUPFAM" id="SSF57667">
    <property type="entry name" value="beta-beta-alpha zinc fingers"/>
    <property type="match status" value="8"/>
</dbReference>
<reference evidence="16" key="1">
    <citation type="submission" date="2011-03" db="EMBL/GenBank/DDBJ databases">
        <title>Version 3 of the genome sequence of Otolemur garnettii (Bushbaby).</title>
        <authorList>
            <consortium name="The Broad Institute Genome Sequencing Platform"/>
            <person name="Di Palma F."/>
            <person name="Johnson J."/>
            <person name="Lander E.S."/>
            <person name="Lindblad-Toh K."/>
            <person name="Jaffe D.B."/>
            <person name="Gnerre S."/>
            <person name="MacCallum I."/>
            <person name="Przybylski D."/>
            <person name="Ribeiro F.J."/>
            <person name="Burton J.N."/>
            <person name="Walker B.J."/>
            <person name="Sharpe T."/>
            <person name="Hall G."/>
        </authorList>
    </citation>
    <scope>NUCLEOTIDE SEQUENCE [LARGE SCALE GENOMIC DNA]</scope>
</reference>
<feature type="domain" description="C2H2-type" evidence="13">
    <location>
        <begin position="478"/>
        <end position="505"/>
    </location>
</feature>
<keyword evidence="7" id="KW-0862">Zinc</keyword>
<keyword evidence="6 12" id="KW-0863">Zinc-finger</keyword>
<dbReference type="FunFam" id="3.30.160.60:FF:004935">
    <property type="match status" value="1"/>
</dbReference>
<dbReference type="FunFam" id="3.30.160.60:FF:000016">
    <property type="entry name" value="zinc finger protein 37 homolog"/>
    <property type="match status" value="1"/>
</dbReference>
<evidence type="ECO:0000256" key="8">
    <source>
        <dbReference type="ARBA" id="ARBA00023015"/>
    </source>
</evidence>
<dbReference type="STRING" id="30611.ENSOGAP00000021017"/>
<dbReference type="PANTHER" id="PTHR24381">
    <property type="entry name" value="ZINC FINGER PROTEIN"/>
    <property type="match status" value="1"/>
</dbReference>
<dbReference type="Proteomes" id="UP000005225">
    <property type="component" value="Unassembled WGS sequence"/>
</dbReference>
<dbReference type="PROSITE" id="PS50157">
    <property type="entry name" value="ZINC_FINGER_C2H2_2"/>
    <property type="match status" value="13"/>
</dbReference>